<dbReference type="AlphaFoldDB" id="A0A0F9IKV9"/>
<name>A0A0F9IKV9_9ZZZZ</name>
<sequence>MAHDCHFEKEGKKPTHDDCRACHLYTDSSVYSDDVSIKYWERLASYMQSETKLGIEKLMQSDQMAHLYHSLSTRSHMASQQMMFLTEMFGVKIDLVPTIHTAFALGYVLANTPPLEPLTWVMLNDLMEKEGTIGEVEKFLKGLEGGNEGT</sequence>
<accession>A0A0F9IKV9</accession>
<evidence type="ECO:0000313" key="1">
    <source>
        <dbReference type="EMBL" id="KKL94410.1"/>
    </source>
</evidence>
<gene>
    <name evidence="1" type="ORF">LCGC14_1864930</name>
</gene>
<organism evidence="1">
    <name type="scientific">marine sediment metagenome</name>
    <dbReference type="NCBI Taxonomy" id="412755"/>
    <lineage>
        <taxon>unclassified sequences</taxon>
        <taxon>metagenomes</taxon>
        <taxon>ecological metagenomes</taxon>
    </lineage>
</organism>
<protein>
    <submittedName>
        <fullName evidence="1">Uncharacterized protein</fullName>
    </submittedName>
</protein>
<reference evidence="1" key="1">
    <citation type="journal article" date="2015" name="Nature">
        <title>Complex archaea that bridge the gap between prokaryotes and eukaryotes.</title>
        <authorList>
            <person name="Spang A."/>
            <person name="Saw J.H."/>
            <person name="Jorgensen S.L."/>
            <person name="Zaremba-Niedzwiedzka K."/>
            <person name="Martijn J."/>
            <person name="Lind A.E."/>
            <person name="van Eijk R."/>
            <person name="Schleper C."/>
            <person name="Guy L."/>
            <person name="Ettema T.J."/>
        </authorList>
    </citation>
    <scope>NUCLEOTIDE SEQUENCE</scope>
</reference>
<dbReference type="EMBL" id="LAZR01018930">
    <property type="protein sequence ID" value="KKL94410.1"/>
    <property type="molecule type" value="Genomic_DNA"/>
</dbReference>
<proteinExistence type="predicted"/>
<comment type="caution">
    <text evidence="1">The sequence shown here is derived from an EMBL/GenBank/DDBJ whole genome shotgun (WGS) entry which is preliminary data.</text>
</comment>